<keyword evidence="1" id="KW-0732">Signal</keyword>
<dbReference type="EMBL" id="CP000108">
    <property type="protein sequence ID" value="ABB29060.1"/>
    <property type="molecule type" value="Genomic_DNA"/>
</dbReference>
<dbReference type="AlphaFoldDB" id="Q3APL5"/>
<name>Q3APL5_CHLCH</name>
<evidence type="ECO:0000259" key="2">
    <source>
        <dbReference type="Pfam" id="PF13205"/>
    </source>
</evidence>
<dbReference type="eggNOG" id="COG2372">
    <property type="taxonomic scope" value="Bacteria"/>
</dbReference>
<proteinExistence type="predicted"/>
<feature type="domain" description="SbsA Ig-like" evidence="2">
    <location>
        <begin position="33"/>
        <end position="131"/>
    </location>
</feature>
<dbReference type="KEGG" id="cch:Cag_1809"/>
<organism evidence="3">
    <name type="scientific">Chlorobium chlorochromatii (strain CaD3)</name>
    <dbReference type="NCBI Taxonomy" id="340177"/>
    <lineage>
        <taxon>Bacteria</taxon>
        <taxon>Pseudomonadati</taxon>
        <taxon>Chlorobiota</taxon>
        <taxon>Chlorobiia</taxon>
        <taxon>Chlorobiales</taxon>
        <taxon>Chlorobiaceae</taxon>
        <taxon>Chlorobium/Pelodictyon group</taxon>
        <taxon>Chlorobium</taxon>
    </lineage>
</organism>
<gene>
    <name evidence="3" type="ordered locus">Cag_1809</name>
</gene>
<evidence type="ECO:0000313" key="3">
    <source>
        <dbReference type="EMBL" id="ABB29060.1"/>
    </source>
</evidence>
<dbReference type="Pfam" id="PF13205">
    <property type="entry name" value="Big_5"/>
    <property type="match status" value="1"/>
</dbReference>
<accession>Q3APL5</accession>
<evidence type="ECO:0000256" key="1">
    <source>
        <dbReference type="ARBA" id="ARBA00022729"/>
    </source>
</evidence>
<dbReference type="STRING" id="340177.Cag_1809"/>
<dbReference type="GO" id="GO:0030246">
    <property type="term" value="F:carbohydrate binding"/>
    <property type="evidence" value="ECO:0007669"/>
    <property type="project" value="InterPro"/>
</dbReference>
<dbReference type="InterPro" id="IPR032812">
    <property type="entry name" value="SbsA_Ig"/>
</dbReference>
<dbReference type="SUPFAM" id="SSF49452">
    <property type="entry name" value="Starch-binding domain-like"/>
    <property type="match status" value="1"/>
</dbReference>
<protein>
    <recommendedName>
        <fullName evidence="2">SbsA Ig-like domain-containing protein</fullName>
    </recommendedName>
</protein>
<sequence length="376" mass="40802">MPSIAPIIPFLLLFLWLLQGCASDRAPSGGSADTTPLRLLASTPINGTQNFKGNQLQLYFSHEVSSRALLRALRTFPDIGQFELTVNGKRADIQLLDTLQANQTYTLLLNRHLNDFRGQLLHAPTTLAFSTGNNVNNGTIRGTVVQYNGTPASNALLLAFASAEKGATVNLLENKPTQIAQCDASGSFAFNHLPHGSYHVVAINDRNHDLAWAPSSEEYATPSQPLMATNSANQLLRLSPPLKSPKPLKIPLEASSAPTNSTIATGSLSGMCTVRGNPPSVIIEAISPSATYYTVAVRKKAGSYTYHFNQLPVGDYTITASIPTASYQPNQAWQWNAGSVAPFVPSDSFTFYPETVTIREEWLTERINITFPTILQ</sequence>
<dbReference type="Gene3D" id="2.60.40.1120">
    <property type="entry name" value="Carboxypeptidase-like, regulatory domain"/>
    <property type="match status" value="1"/>
</dbReference>
<dbReference type="InterPro" id="IPR013784">
    <property type="entry name" value="Carb-bd-like_fold"/>
</dbReference>
<reference evidence="3" key="1">
    <citation type="submission" date="2005-08" db="EMBL/GenBank/DDBJ databases">
        <title>Complete sequence of Chlorobium chlorochromatii CaD3.</title>
        <authorList>
            <person name="Copeland A."/>
            <person name="Lucas S."/>
            <person name="Lapidus A."/>
            <person name="Barry K."/>
            <person name="Detter J.C."/>
            <person name="Glavina T."/>
            <person name="Hammon N."/>
            <person name="Israni S."/>
            <person name="Pitluck S."/>
            <person name="Bryant D."/>
            <person name="Schmutz J."/>
            <person name="Larimer F."/>
            <person name="Land M."/>
            <person name="Kyrpides N."/>
            <person name="Ivanova N."/>
            <person name="Richardson P."/>
        </authorList>
    </citation>
    <scope>NUCLEOTIDE SEQUENCE [LARGE SCALE GENOMIC DNA]</scope>
    <source>
        <strain evidence="3">CaD3</strain>
    </source>
</reference>
<dbReference type="HOGENOM" id="CLU_743635_0_0_10"/>